<dbReference type="Proteomes" id="UP000694621">
    <property type="component" value="Unplaced"/>
</dbReference>
<dbReference type="InterPro" id="IPR022735">
    <property type="entry name" value="bMERB_dom"/>
</dbReference>
<dbReference type="InterPro" id="IPR050540">
    <property type="entry name" value="F-actin_Monoox_Mical"/>
</dbReference>
<feature type="compositionally biased region" description="Acidic residues" evidence="6">
    <location>
        <begin position="819"/>
        <end position="831"/>
    </location>
</feature>
<dbReference type="Pfam" id="PF12130">
    <property type="entry name" value="bMERB_dom"/>
    <property type="match status" value="1"/>
</dbReference>
<protein>
    <submittedName>
        <fullName evidence="9">Microtubule associated monooxygenase, calponin and LIM domain containing 1</fullName>
    </submittedName>
</protein>
<reference evidence="9" key="1">
    <citation type="submission" date="2025-08" db="UniProtKB">
        <authorList>
            <consortium name="Ensembl"/>
        </authorList>
    </citation>
    <scope>IDENTIFICATION</scope>
</reference>
<feature type="compositionally biased region" description="Polar residues" evidence="6">
    <location>
        <begin position="782"/>
        <end position="807"/>
    </location>
</feature>
<dbReference type="InterPro" id="IPR036872">
    <property type="entry name" value="CH_dom_sf"/>
</dbReference>
<evidence type="ECO:0000256" key="1">
    <source>
        <dbReference type="ARBA" id="ARBA00004370"/>
    </source>
</evidence>
<keyword evidence="3" id="KW-0963">Cytoplasm</keyword>
<feature type="domain" description="BMERB" evidence="8">
    <location>
        <begin position="857"/>
        <end position="1004"/>
    </location>
</feature>
<dbReference type="GO" id="GO:0005737">
    <property type="term" value="C:cytoplasm"/>
    <property type="evidence" value="ECO:0007669"/>
    <property type="project" value="UniProtKB-SubCell"/>
</dbReference>
<dbReference type="PROSITE" id="PS51848">
    <property type="entry name" value="BMERB"/>
    <property type="match status" value="1"/>
</dbReference>
<sequence>MLAKRLAVNPLTPGNPAHALFDLFVAAQTCKEVQLKFAELCRHLEVDSQDYRNFYNKLKERLNYWKAKDLWQKIDSRANHSDYEQGKPSFKHNFFNKMCSADVRVINCMAVSVSVSGFKRKELRGKLAIGITANFVNRHTAAEAQVPEISGVARIYNQKFFQELHTEKGIDLENIVYYKDDTHYFVMTAKKNSLLKKGVIKQDFSDADQLLAPANVNQEALLQYARDAAQFSTGGKLPDMEFALNHAGQQDVAMFDFTCMHRAENASLVRERRGKKLLIGLVGDCLVEPFWPLGTGIARGFLAAFDTAWMVRNWGKGMPHLQVLSERESVYQLLSQTTPENTSKNYNAYSIDPSTRYPNVNVSSIKPKQVGAETPQYSLASRKQDSLTRLSDLLSWCQKHTAWCNRVQVKDLSQSWKSGLALCALIHHFRPKLIDMSRLKEKDAKFNNQLAFDILQREFGIEPIMSASDMATSKEIDQLSMVLYLTQVHNAFTETPVHKSLSLSRTRSAVFFLNKLKHNSLQRRKVGAGTCDLSPADVLHIADCYIYYLFIQDNIQPNKNEQHGDDHKKGKEEEHSEESRANESPQSFRSVKRKSSYKISIDPHCDESTESDILEKQEEEDQLANRAAKDSDKPGIPTDLSTELPCPGAVPAPVPSPRKSRTPSAHSPVPKPRTIHNVVPSPNHMPTTVETIASDPRPKLSLKKLQLTDEEKTQLVNLSFSQDSDSETPASSSAASTSSSNKPNDGGEEEGYWSGGASSLSHVREKKNRRCFRRKGEPQKPAQIQQGRLRSKFSPWNLSSPRLQQRFSVLRPAGRRNDEEEEEEEEEDNEEALMTADHYLDGQQEMTKLRTLERRAKMSELQRFHKAQSIQRRLEEIEVTFKELEEKGVVLERSLRGEPGSDGSVTMIDDWIELVQQKNDLVSEESDLMVASRQLELEDKQSMLELELRRFMEIDDSEKTEAQQKEEEQILQQMLEVVDMRNSLVAFLEEKRLKELNEETMGSSLLETKRHSTASAQVHWA</sequence>
<feature type="compositionally biased region" description="Basic and acidic residues" evidence="6">
    <location>
        <begin position="560"/>
        <end position="581"/>
    </location>
</feature>
<evidence type="ECO:0000256" key="3">
    <source>
        <dbReference type="ARBA" id="ARBA00022490"/>
    </source>
</evidence>
<dbReference type="SMART" id="SM00033">
    <property type="entry name" value="CH"/>
    <property type="match status" value="1"/>
</dbReference>
<feature type="compositionally biased region" description="Low complexity" evidence="6">
    <location>
        <begin position="721"/>
        <end position="740"/>
    </location>
</feature>
<dbReference type="Gene3D" id="1.10.418.10">
    <property type="entry name" value="Calponin-like domain"/>
    <property type="match status" value="1"/>
</dbReference>
<evidence type="ECO:0000313" key="10">
    <source>
        <dbReference type="Proteomes" id="UP000694621"/>
    </source>
</evidence>
<feature type="region of interest" description="Disordered" evidence="6">
    <location>
        <begin position="558"/>
        <end position="831"/>
    </location>
</feature>
<dbReference type="Gene3D" id="3.50.50.60">
    <property type="entry name" value="FAD/NAD(P)-binding domain"/>
    <property type="match status" value="2"/>
</dbReference>
<evidence type="ECO:0000256" key="5">
    <source>
        <dbReference type="SAM" id="Coils"/>
    </source>
</evidence>
<dbReference type="InterPro" id="IPR001715">
    <property type="entry name" value="CH_dom"/>
</dbReference>
<feature type="compositionally biased region" description="Acidic residues" evidence="6">
    <location>
        <begin position="608"/>
        <end position="622"/>
    </location>
</feature>
<dbReference type="CDD" id="cd22198">
    <property type="entry name" value="CH_MICAL_EHBP-like"/>
    <property type="match status" value="1"/>
</dbReference>
<evidence type="ECO:0000256" key="2">
    <source>
        <dbReference type="ARBA" id="ARBA00004496"/>
    </source>
</evidence>
<feature type="domain" description="Calponin-homology (CH)" evidence="7">
    <location>
        <begin position="387"/>
        <end position="493"/>
    </location>
</feature>
<feature type="compositionally biased region" description="Basic residues" evidence="6">
    <location>
        <begin position="764"/>
        <end position="773"/>
    </location>
</feature>
<dbReference type="Pfam" id="PF25413">
    <property type="entry name" value="Rossman_Mical"/>
    <property type="match status" value="1"/>
</dbReference>
<dbReference type="AlphaFoldDB" id="A0A8B9L1Z9"/>
<dbReference type="PANTHER" id="PTHR23167">
    <property type="entry name" value="CALPONIN HOMOLOGY DOMAIN-CONTAINING PROTEIN DDB_G0272472-RELATED"/>
    <property type="match status" value="1"/>
</dbReference>
<evidence type="ECO:0000256" key="6">
    <source>
        <dbReference type="SAM" id="MobiDB-lite"/>
    </source>
</evidence>
<dbReference type="SUPFAM" id="SSF47576">
    <property type="entry name" value="Calponin-homology domain, CH-domain"/>
    <property type="match status" value="1"/>
</dbReference>
<proteinExistence type="predicted"/>
<keyword evidence="5" id="KW-0175">Coiled coil</keyword>
<evidence type="ECO:0000313" key="9">
    <source>
        <dbReference type="Ensembl" id="ENSAMXP00005042570.1"/>
    </source>
</evidence>
<name>A0A8B9L1Z9_ASTMX</name>
<organism evidence="9 10">
    <name type="scientific">Astyanax mexicanus</name>
    <name type="common">Blind cave fish</name>
    <name type="synonym">Astyanax fasciatus mexicanus</name>
    <dbReference type="NCBI Taxonomy" id="7994"/>
    <lineage>
        <taxon>Eukaryota</taxon>
        <taxon>Metazoa</taxon>
        <taxon>Chordata</taxon>
        <taxon>Craniata</taxon>
        <taxon>Vertebrata</taxon>
        <taxon>Euteleostomi</taxon>
        <taxon>Actinopterygii</taxon>
        <taxon>Neopterygii</taxon>
        <taxon>Teleostei</taxon>
        <taxon>Ostariophysi</taxon>
        <taxon>Characiformes</taxon>
        <taxon>Characoidei</taxon>
        <taxon>Acestrorhamphidae</taxon>
        <taxon>Acestrorhamphinae</taxon>
        <taxon>Astyanax</taxon>
    </lineage>
</organism>
<feature type="coiled-coil region" evidence="5">
    <location>
        <begin position="867"/>
        <end position="894"/>
    </location>
</feature>
<dbReference type="GO" id="GO:0016020">
    <property type="term" value="C:membrane"/>
    <property type="evidence" value="ECO:0007669"/>
    <property type="project" value="UniProtKB-SubCell"/>
</dbReference>
<dbReference type="Ensembl" id="ENSAMXT00005046308.1">
    <property type="protein sequence ID" value="ENSAMXP00005042570.1"/>
    <property type="gene ID" value="ENSAMXG00005019863.1"/>
</dbReference>
<evidence type="ECO:0000259" key="8">
    <source>
        <dbReference type="PROSITE" id="PS51848"/>
    </source>
</evidence>
<dbReference type="SMART" id="SM01203">
    <property type="entry name" value="DUF3585"/>
    <property type="match status" value="1"/>
</dbReference>
<dbReference type="InterPro" id="IPR036188">
    <property type="entry name" value="FAD/NAD-bd_sf"/>
</dbReference>
<keyword evidence="4" id="KW-0472">Membrane</keyword>
<comment type="subcellular location">
    <subcellularLocation>
        <location evidence="2">Cytoplasm</location>
    </subcellularLocation>
    <subcellularLocation>
        <location evidence="1">Membrane</location>
    </subcellularLocation>
</comment>
<dbReference type="PANTHER" id="PTHR23167:SF35">
    <property type="entry name" value="[F-ACTIN]-MONOOXYGENASE MICAL1"/>
    <property type="match status" value="1"/>
</dbReference>
<accession>A0A8B9L1Z9</accession>
<dbReference type="PROSITE" id="PS50021">
    <property type="entry name" value="CH"/>
    <property type="match status" value="1"/>
</dbReference>
<dbReference type="InterPro" id="IPR057494">
    <property type="entry name" value="Rossman_Mical"/>
</dbReference>
<evidence type="ECO:0000259" key="7">
    <source>
        <dbReference type="PROSITE" id="PS50021"/>
    </source>
</evidence>
<dbReference type="Pfam" id="PF00307">
    <property type="entry name" value="CH"/>
    <property type="match status" value="1"/>
</dbReference>
<evidence type="ECO:0000256" key="4">
    <source>
        <dbReference type="ARBA" id="ARBA00023136"/>
    </source>
</evidence>